<proteinExistence type="predicted"/>
<dbReference type="Gene3D" id="3.30.200.20">
    <property type="entry name" value="Phosphorylase Kinase, domain 1"/>
    <property type="match status" value="2"/>
</dbReference>
<dbReference type="InterPro" id="IPR008271">
    <property type="entry name" value="Ser/Thr_kinase_AS"/>
</dbReference>
<dbReference type="PROSITE" id="PS50011">
    <property type="entry name" value="PROTEIN_KINASE_DOM"/>
    <property type="match status" value="1"/>
</dbReference>
<feature type="compositionally biased region" description="Basic residues" evidence="9">
    <location>
        <begin position="262"/>
        <end position="287"/>
    </location>
</feature>
<comment type="catalytic activity">
    <reaction evidence="7">
        <text>L-threonyl-[protein] + ATP = O-phospho-L-threonyl-[protein] + ADP + H(+)</text>
        <dbReference type="Rhea" id="RHEA:46608"/>
        <dbReference type="Rhea" id="RHEA-COMP:11060"/>
        <dbReference type="Rhea" id="RHEA-COMP:11605"/>
        <dbReference type="ChEBI" id="CHEBI:15378"/>
        <dbReference type="ChEBI" id="CHEBI:30013"/>
        <dbReference type="ChEBI" id="CHEBI:30616"/>
        <dbReference type="ChEBI" id="CHEBI:61977"/>
        <dbReference type="ChEBI" id="CHEBI:456216"/>
        <dbReference type="EC" id="2.7.11.1"/>
    </reaction>
</comment>
<dbReference type="GO" id="GO:0005524">
    <property type="term" value="F:ATP binding"/>
    <property type="evidence" value="ECO:0007669"/>
    <property type="project" value="UniProtKB-KW"/>
</dbReference>
<keyword evidence="4" id="KW-0547">Nucleotide-binding</keyword>
<dbReference type="CDD" id="cd05579">
    <property type="entry name" value="STKc_MAST_like"/>
    <property type="match status" value="1"/>
</dbReference>
<dbReference type="Proteomes" id="UP001146793">
    <property type="component" value="Unassembled WGS sequence"/>
</dbReference>
<evidence type="ECO:0000259" key="11">
    <source>
        <dbReference type="PROSITE" id="PS51285"/>
    </source>
</evidence>
<dbReference type="SUPFAM" id="SSF56112">
    <property type="entry name" value="Protein kinase-like (PK-like)"/>
    <property type="match status" value="1"/>
</dbReference>
<feature type="compositionally biased region" description="Low complexity" evidence="9">
    <location>
        <begin position="451"/>
        <end position="467"/>
    </location>
</feature>
<evidence type="ECO:0000256" key="1">
    <source>
        <dbReference type="ARBA" id="ARBA00012513"/>
    </source>
</evidence>
<evidence type="ECO:0000256" key="5">
    <source>
        <dbReference type="ARBA" id="ARBA00022777"/>
    </source>
</evidence>
<feature type="compositionally biased region" description="Polar residues" evidence="9">
    <location>
        <begin position="1"/>
        <end position="11"/>
    </location>
</feature>
<evidence type="ECO:0000259" key="10">
    <source>
        <dbReference type="PROSITE" id="PS50011"/>
    </source>
</evidence>
<dbReference type="GO" id="GO:0004674">
    <property type="term" value="F:protein serine/threonine kinase activity"/>
    <property type="evidence" value="ECO:0007669"/>
    <property type="project" value="UniProtKB-KW"/>
</dbReference>
<evidence type="ECO:0000313" key="13">
    <source>
        <dbReference type="Proteomes" id="UP001146793"/>
    </source>
</evidence>
<dbReference type="Pfam" id="PF00069">
    <property type="entry name" value="Pkinase"/>
    <property type="match status" value="2"/>
</dbReference>
<feature type="region of interest" description="Disordered" evidence="9">
    <location>
        <begin position="1165"/>
        <end position="1252"/>
    </location>
</feature>
<feature type="domain" description="AGC-kinase C-terminal" evidence="11">
    <location>
        <begin position="1350"/>
        <end position="1430"/>
    </location>
</feature>
<dbReference type="PROSITE" id="PS51285">
    <property type="entry name" value="AGC_KINASE_CTER"/>
    <property type="match status" value="1"/>
</dbReference>
<evidence type="ECO:0000256" key="3">
    <source>
        <dbReference type="ARBA" id="ARBA00022679"/>
    </source>
</evidence>
<name>A0AAV7ZCP7_9EUKA</name>
<feature type="compositionally biased region" description="Basic residues" evidence="9">
    <location>
        <begin position="475"/>
        <end position="491"/>
    </location>
</feature>
<dbReference type="SMART" id="SM00220">
    <property type="entry name" value="S_TKc"/>
    <property type="match status" value="1"/>
</dbReference>
<dbReference type="InterPro" id="IPR000719">
    <property type="entry name" value="Prot_kinase_dom"/>
</dbReference>
<feature type="region of interest" description="Disordered" evidence="9">
    <location>
        <begin position="526"/>
        <end position="562"/>
    </location>
</feature>
<feature type="compositionally biased region" description="Basic residues" evidence="9">
    <location>
        <begin position="1032"/>
        <end position="1050"/>
    </location>
</feature>
<feature type="compositionally biased region" description="Low complexity" evidence="9">
    <location>
        <begin position="536"/>
        <end position="555"/>
    </location>
</feature>
<feature type="domain" description="Protein kinase" evidence="10">
    <location>
        <begin position="865"/>
        <end position="1349"/>
    </location>
</feature>
<dbReference type="InterPro" id="IPR000961">
    <property type="entry name" value="AGC-kinase_C"/>
</dbReference>
<dbReference type="InterPro" id="IPR050236">
    <property type="entry name" value="Ser_Thr_kinase_AGC"/>
</dbReference>
<keyword evidence="2" id="KW-0723">Serine/threonine-protein kinase</keyword>
<reference evidence="12" key="1">
    <citation type="submission" date="2022-08" db="EMBL/GenBank/DDBJ databases">
        <title>Novel sulphate-reducing endosymbionts in the free-living metamonad Anaeramoeba.</title>
        <authorList>
            <person name="Jerlstrom-Hultqvist J."/>
            <person name="Cepicka I."/>
            <person name="Gallot-Lavallee L."/>
            <person name="Salas-Leiva D."/>
            <person name="Curtis B.A."/>
            <person name="Zahonova K."/>
            <person name="Pipaliya S."/>
            <person name="Dacks J."/>
            <person name="Roger A.J."/>
        </authorList>
    </citation>
    <scope>NUCLEOTIDE SEQUENCE</scope>
    <source>
        <strain evidence="12">Busselton2</strain>
    </source>
</reference>
<feature type="compositionally biased region" description="Polar residues" evidence="9">
    <location>
        <begin position="526"/>
        <end position="535"/>
    </location>
</feature>
<feature type="compositionally biased region" description="Low complexity" evidence="9">
    <location>
        <begin position="410"/>
        <end position="438"/>
    </location>
</feature>
<feature type="region of interest" description="Disordered" evidence="9">
    <location>
        <begin position="760"/>
        <end position="787"/>
    </location>
</feature>
<accession>A0AAV7ZCP7</accession>
<evidence type="ECO:0000256" key="2">
    <source>
        <dbReference type="ARBA" id="ARBA00022527"/>
    </source>
</evidence>
<dbReference type="PROSITE" id="PS00108">
    <property type="entry name" value="PROTEIN_KINASE_ST"/>
    <property type="match status" value="1"/>
</dbReference>
<evidence type="ECO:0000256" key="8">
    <source>
        <dbReference type="ARBA" id="ARBA00048679"/>
    </source>
</evidence>
<dbReference type="EMBL" id="JANTQA010000032">
    <property type="protein sequence ID" value="KAJ3439694.1"/>
    <property type="molecule type" value="Genomic_DNA"/>
</dbReference>
<feature type="region of interest" description="Disordered" evidence="9">
    <location>
        <begin position="1032"/>
        <end position="1061"/>
    </location>
</feature>
<keyword evidence="5 12" id="KW-0418">Kinase</keyword>
<dbReference type="FunFam" id="3.30.200.20:FF:000042">
    <property type="entry name" value="Aurora kinase A"/>
    <property type="match status" value="1"/>
</dbReference>
<comment type="catalytic activity">
    <reaction evidence="8">
        <text>L-seryl-[protein] + ATP = O-phospho-L-seryl-[protein] + ADP + H(+)</text>
        <dbReference type="Rhea" id="RHEA:17989"/>
        <dbReference type="Rhea" id="RHEA-COMP:9863"/>
        <dbReference type="Rhea" id="RHEA-COMP:11604"/>
        <dbReference type="ChEBI" id="CHEBI:15378"/>
        <dbReference type="ChEBI" id="CHEBI:29999"/>
        <dbReference type="ChEBI" id="CHEBI:30616"/>
        <dbReference type="ChEBI" id="CHEBI:83421"/>
        <dbReference type="ChEBI" id="CHEBI:456216"/>
        <dbReference type="EC" id="2.7.11.1"/>
    </reaction>
</comment>
<dbReference type="PANTHER" id="PTHR24356">
    <property type="entry name" value="SERINE/THREONINE-PROTEIN KINASE"/>
    <property type="match status" value="1"/>
</dbReference>
<keyword evidence="3" id="KW-0808">Transferase</keyword>
<dbReference type="PANTHER" id="PTHR24356:SF1">
    <property type="entry name" value="SERINE_THREONINE-PROTEIN KINASE GREATWALL"/>
    <property type="match status" value="1"/>
</dbReference>
<dbReference type="EC" id="2.7.11.1" evidence="1"/>
<gene>
    <name evidence="12" type="ORF">M0812_15732</name>
</gene>
<sequence length="1451" mass="169296">MNKLENNTSWETLHWISSSSSSSDNEEEISKEKKSNFNFPLILYRPNSPQNRNDQLDELIPNKSRKSRNKKNESVIPKRKSKKNKKKIKKHSSWNFKTPPIKIKKNNSKNRTKKKRKGKGKNKNKNKKSTRSQTIKENKSTKQNFKYSEFHNLDYNSVHQHNHHRSDEQFVLNSFLSIQKNFRQLKRATDRELIFIIDDIEKILKSKAALTNQREMGINRSHSENLEINRKIKYNSRDHNSNQKNQFNQQNSSYLKYGSRQKNNRFQKSKKKSVSKRIGHEKNKRKNGVPFQEGDNYFCQSGSLGETKFLHYLNDLLMISKEILQIPTEQLSSKKFEKYTQQVHRRCRGWGLDWPNKKISSKLLFNIARILRMVRSEESLPEYQLFKRLARTSTCEFPSSQQLHLLNSPNNLKGNNDNTNNNHKNKSININSPNKQNSGLVKLKKEKQSPRNQTNQRNQRNQKNQKNQNKEKKILKLLSKKSKKSTKRAPKHQLQNEKNIKHRARSRSNFYIKNKSLIKAHLLNIPNLNPKTGNHNNGTGNDQKNKNKNQSSNNGKEGEENNSTGEEEIYLLCRMCECLIRVDLFEEHSEYCMVANKSNSKLILCDERLEKIIGQIENSLKKWKTKFNENSNDQRSHWKVLILENLKIFGNCMFNLDSTTHVNLKLSKTLIKRLIKQKMLFIDKCDSNDISLTERLERIMRDKSKALKGVHCATPHLERTKNPPKAIGKNEAKELHNNGEQGNMAQHLFQEDNILEPQQEENQSNINFPGKEKKKLKTHSKKIEKPSSMCNDSFNIFYEPNFSTNEKKNTQSDKEDINKENNSEQKTKTESLIRHNDKQIQSKKLKRKSSEIQQIINNFSKISDFEIIQKIARGAYGRVFLAKKRKTGDIYALKVLKKADMLLKNQVDHVTRERKIMSKTSNHNPHVVKLYYSFQTKQNLYLVMEYMPGADLFSLLQKVGGTLNEQTAKYYLAELVLILEFVHSLGIIHRDLKPDNLLIDKNGRLKLTDFGLSKVGLIRRVDVRDRQRQIQRQKQNFRKRIGKKKKRRRGNIQTPRPQTKHFIRSKSEYITGKYNTDDYFEMQLQFGKSSTESNDSDDSSGECIENSENEQFKSNFFSSSFFSESLSKYDSKHYSSMNDNKEISGKLESFGLNSQSSVNIINHSLKNSQEDENDNSMKKKENEENSEYEQSEKESKNINGENNENENENENENGNGNENEKSTTDQDHKNLKGKNKSSNLESNSRKNRTNLVGTPNYLAPEVLLGKFGHSFAIDWWAFGVIAFELVCGYPPFIGESIEDIFHNIVELNIYFDDFMSDEFVDLISLLLVEDPNERLGAKGADEIKKHPFFEGIDWDNFFETENPPWKPRIQNEIDVKYFDSTRYSNVLEDEIDQDIFDDMNVENKSDSFGPNSGTFEDFSTVNWDQLKYLNLKAINSTKSIRVSSPTRNDQI</sequence>
<dbReference type="Gene3D" id="1.10.510.10">
    <property type="entry name" value="Transferase(Phosphotransferase) domain 1"/>
    <property type="match status" value="2"/>
</dbReference>
<keyword evidence="6" id="KW-0067">ATP-binding</keyword>
<feature type="region of interest" description="Disordered" evidence="9">
    <location>
        <begin position="1"/>
        <end position="144"/>
    </location>
</feature>
<evidence type="ECO:0000313" key="12">
    <source>
        <dbReference type="EMBL" id="KAJ3439694.1"/>
    </source>
</evidence>
<evidence type="ECO:0000256" key="4">
    <source>
        <dbReference type="ARBA" id="ARBA00022741"/>
    </source>
</evidence>
<evidence type="ECO:0000256" key="6">
    <source>
        <dbReference type="ARBA" id="ARBA00022840"/>
    </source>
</evidence>
<feature type="compositionally biased region" description="Basic and acidic residues" evidence="9">
    <location>
        <begin position="1218"/>
        <end position="1230"/>
    </location>
</feature>
<feature type="compositionally biased region" description="Basic and acidic residues" evidence="9">
    <location>
        <begin position="805"/>
        <end position="832"/>
    </location>
</feature>
<dbReference type="InterPro" id="IPR011009">
    <property type="entry name" value="Kinase-like_dom_sf"/>
</dbReference>
<evidence type="ECO:0000256" key="7">
    <source>
        <dbReference type="ARBA" id="ARBA00047899"/>
    </source>
</evidence>
<organism evidence="12 13">
    <name type="scientific">Anaeramoeba flamelloides</name>
    <dbReference type="NCBI Taxonomy" id="1746091"/>
    <lineage>
        <taxon>Eukaryota</taxon>
        <taxon>Metamonada</taxon>
        <taxon>Anaeramoebidae</taxon>
        <taxon>Anaeramoeba</taxon>
    </lineage>
</organism>
<feature type="compositionally biased region" description="Basic residues" evidence="9">
    <location>
        <begin position="102"/>
        <end position="130"/>
    </location>
</feature>
<feature type="compositionally biased region" description="Basic residues" evidence="9">
    <location>
        <begin position="77"/>
        <end position="92"/>
    </location>
</feature>
<dbReference type="GO" id="GO:0035556">
    <property type="term" value="P:intracellular signal transduction"/>
    <property type="evidence" value="ECO:0007669"/>
    <property type="project" value="TreeGrafter"/>
</dbReference>
<feature type="region of interest" description="Disordered" evidence="9">
    <location>
        <begin position="257"/>
        <end position="289"/>
    </location>
</feature>
<feature type="region of interest" description="Disordered" evidence="9">
    <location>
        <begin position="402"/>
        <end position="508"/>
    </location>
</feature>
<protein>
    <recommendedName>
        <fullName evidence="1">non-specific serine/threonine protein kinase</fullName>
        <ecNumber evidence="1">2.7.11.1</ecNumber>
    </recommendedName>
</protein>
<feature type="region of interest" description="Disordered" evidence="9">
    <location>
        <begin position="802"/>
        <end position="832"/>
    </location>
</feature>
<comment type="caution">
    <text evidence="12">The sequence shown here is derived from an EMBL/GenBank/DDBJ whole genome shotgun (WGS) entry which is preliminary data.</text>
</comment>
<feature type="compositionally biased region" description="Basic residues" evidence="9">
    <location>
        <begin position="772"/>
        <end position="782"/>
    </location>
</feature>
<evidence type="ECO:0000256" key="9">
    <source>
        <dbReference type="SAM" id="MobiDB-lite"/>
    </source>
</evidence>